<accession>A0AAV2AJ81</accession>
<dbReference type="EMBL" id="CAXIEN010000174">
    <property type="protein sequence ID" value="CAL1283987.1"/>
    <property type="molecule type" value="Genomic_DNA"/>
</dbReference>
<reference evidence="1 2" key="1">
    <citation type="submission" date="2024-04" db="EMBL/GenBank/DDBJ databases">
        <authorList>
            <person name="Rising A."/>
            <person name="Reimegard J."/>
            <person name="Sonavane S."/>
            <person name="Akerstrom W."/>
            <person name="Nylinder S."/>
            <person name="Hedman E."/>
            <person name="Kallberg Y."/>
        </authorList>
    </citation>
    <scope>NUCLEOTIDE SEQUENCE [LARGE SCALE GENOMIC DNA]</scope>
</reference>
<dbReference type="Proteomes" id="UP001497382">
    <property type="component" value="Unassembled WGS sequence"/>
</dbReference>
<evidence type="ECO:0000313" key="1">
    <source>
        <dbReference type="EMBL" id="CAL1283987.1"/>
    </source>
</evidence>
<proteinExistence type="predicted"/>
<evidence type="ECO:0000313" key="2">
    <source>
        <dbReference type="Proteomes" id="UP001497382"/>
    </source>
</evidence>
<comment type="caution">
    <text evidence="1">The sequence shown here is derived from an EMBL/GenBank/DDBJ whole genome shotgun (WGS) entry which is preliminary data.</text>
</comment>
<gene>
    <name evidence="1" type="ORF">LARSCL_LOCUS12909</name>
</gene>
<sequence>MTLISRRLLINQENSTMNTVTKSQITKIIQDTKIFKIMVSTMVEDQEDMAIQEQVAKAIREVMVTKETLARQEFITIQEMLLAQVGMAVPEEMGQLGNLVVLGKLEAQVSLVVQDSLAIQDKLVVEEDLEEQVDLEGLEDLEEDKIATTHIKDTIIHTIIPHTRATHHIQAIIMEIIPKQPLQLLHCNQHQFHNRLLCRSQPQHHQIKVPSKHFSDKHLLHTFAPEIASIFN</sequence>
<organism evidence="1 2">
    <name type="scientific">Larinioides sclopetarius</name>
    <dbReference type="NCBI Taxonomy" id="280406"/>
    <lineage>
        <taxon>Eukaryota</taxon>
        <taxon>Metazoa</taxon>
        <taxon>Ecdysozoa</taxon>
        <taxon>Arthropoda</taxon>
        <taxon>Chelicerata</taxon>
        <taxon>Arachnida</taxon>
        <taxon>Araneae</taxon>
        <taxon>Araneomorphae</taxon>
        <taxon>Entelegynae</taxon>
        <taxon>Araneoidea</taxon>
        <taxon>Araneidae</taxon>
        <taxon>Larinioides</taxon>
    </lineage>
</organism>
<dbReference type="AlphaFoldDB" id="A0AAV2AJ81"/>
<name>A0AAV2AJ81_9ARAC</name>
<protein>
    <submittedName>
        <fullName evidence="1">Uncharacterized protein</fullName>
    </submittedName>
</protein>
<keyword evidence="2" id="KW-1185">Reference proteome</keyword>